<proteinExistence type="predicted"/>
<dbReference type="Proteomes" id="UP000185934">
    <property type="component" value="Chromosome"/>
</dbReference>
<accession>A0A1P8F6U4</accession>
<sequence>MSINFEVDARPKLNPYELAIILGLLRRAELAAEAENANHAHYHEYDSPYKQRADDLHTLRYRLEYGGRSRVTRPVDLGDLSIPTEKRLL</sequence>
<evidence type="ECO:0000313" key="2">
    <source>
        <dbReference type="Proteomes" id="UP000185934"/>
    </source>
</evidence>
<dbReference type="RefSeq" id="WP_076003933.1">
    <property type="nucleotide sequence ID" value="NZ_CP018258.1"/>
</dbReference>
<gene>
    <name evidence="1" type="ORF">Dform_00861</name>
</gene>
<dbReference type="AlphaFoldDB" id="A0A1P8F6U4"/>
<dbReference type="EMBL" id="CP018258">
    <property type="protein sequence ID" value="APV44206.1"/>
    <property type="molecule type" value="Genomic_DNA"/>
</dbReference>
<protein>
    <submittedName>
        <fullName evidence="1">Uncharacterized protein</fullName>
    </submittedName>
</protein>
<name>A0A1P8F6U4_9CHLR</name>
<reference evidence="2" key="1">
    <citation type="submission" date="2016-11" db="EMBL/GenBank/DDBJ databases">
        <title>Dehalogenimonas formicexedens sp. nov., a chlorinated alkane respiring bacterium isolated from contaminated groundwater.</title>
        <authorList>
            <person name="Key T.A."/>
            <person name="Bowman K.S."/>
            <person name="Lee I."/>
            <person name="Chun J."/>
            <person name="Albuquerque L."/>
            <person name="da Costa M.S."/>
            <person name="Rainey F.A."/>
            <person name="Moe W.M."/>
        </authorList>
    </citation>
    <scope>NUCLEOTIDE SEQUENCE [LARGE SCALE GENOMIC DNA]</scope>
    <source>
        <strain evidence="2">NSZ-14</strain>
    </source>
</reference>
<evidence type="ECO:0000313" key="1">
    <source>
        <dbReference type="EMBL" id="APV44206.1"/>
    </source>
</evidence>
<organism evidence="1 2">
    <name type="scientific">Dehalogenimonas formicexedens</name>
    <dbReference type="NCBI Taxonomy" id="1839801"/>
    <lineage>
        <taxon>Bacteria</taxon>
        <taxon>Bacillati</taxon>
        <taxon>Chloroflexota</taxon>
        <taxon>Dehalococcoidia</taxon>
        <taxon>Dehalococcoidales</taxon>
        <taxon>Dehalococcoidaceae</taxon>
        <taxon>Dehalogenimonas</taxon>
    </lineage>
</organism>
<keyword evidence="2" id="KW-1185">Reference proteome</keyword>
<dbReference type="KEGG" id="dfo:Dform_00861"/>